<feature type="domain" description="GCVT N-terminal" evidence="7">
    <location>
        <begin position="111"/>
        <end position="357"/>
    </location>
</feature>
<dbReference type="NCBIfam" id="NF001567">
    <property type="entry name" value="PRK00389.1"/>
    <property type="match status" value="1"/>
</dbReference>
<dbReference type="Gene3D" id="4.10.1250.10">
    <property type="entry name" value="Aminomethyltransferase fragment"/>
    <property type="match status" value="1"/>
</dbReference>
<gene>
    <name evidence="9" type="primary">gcvT</name>
    <name evidence="9" type="ORF">HPF_16545</name>
</gene>
<evidence type="ECO:0000256" key="3">
    <source>
        <dbReference type="ARBA" id="ARBA00022576"/>
    </source>
</evidence>
<dbReference type="InterPro" id="IPR027266">
    <property type="entry name" value="TrmE/GcvT-like"/>
</dbReference>
<feature type="domain" description="Aminomethyltransferase C-terminal" evidence="8">
    <location>
        <begin position="387"/>
        <end position="465"/>
    </location>
</feature>
<dbReference type="SUPFAM" id="SSF103025">
    <property type="entry name" value="Folate-binding domain"/>
    <property type="match status" value="1"/>
</dbReference>
<dbReference type="Pfam" id="PF08669">
    <property type="entry name" value="GCV_T_C"/>
    <property type="match status" value="1"/>
</dbReference>
<keyword evidence="4 9" id="KW-0808">Transferase</keyword>
<accession>A0A4V1ABV7</accession>
<dbReference type="GO" id="GO:0006546">
    <property type="term" value="P:glycine catabolic process"/>
    <property type="evidence" value="ECO:0007669"/>
    <property type="project" value="InterPro"/>
</dbReference>
<dbReference type="GO" id="GO:0032259">
    <property type="term" value="P:methylation"/>
    <property type="evidence" value="ECO:0007669"/>
    <property type="project" value="UniProtKB-KW"/>
</dbReference>
<dbReference type="EMBL" id="CP037867">
    <property type="protein sequence ID" value="QBM29303.1"/>
    <property type="molecule type" value="Genomic_DNA"/>
</dbReference>
<dbReference type="InterPro" id="IPR006222">
    <property type="entry name" value="GCVT_N"/>
</dbReference>
<dbReference type="PANTHER" id="PTHR43757">
    <property type="entry name" value="AMINOMETHYLTRANSFERASE"/>
    <property type="match status" value="1"/>
</dbReference>
<dbReference type="AlphaFoldDB" id="A0A4V1ABV7"/>
<evidence type="ECO:0000256" key="6">
    <source>
        <dbReference type="ARBA" id="ARBA00047665"/>
    </source>
</evidence>
<evidence type="ECO:0000256" key="5">
    <source>
        <dbReference type="ARBA" id="ARBA00031395"/>
    </source>
</evidence>
<evidence type="ECO:0000256" key="1">
    <source>
        <dbReference type="ARBA" id="ARBA00008609"/>
    </source>
</evidence>
<dbReference type="GO" id="GO:0004047">
    <property type="term" value="F:aminomethyltransferase activity"/>
    <property type="evidence" value="ECO:0007669"/>
    <property type="project" value="UniProtKB-EC"/>
</dbReference>
<evidence type="ECO:0000259" key="8">
    <source>
        <dbReference type="Pfam" id="PF08669"/>
    </source>
</evidence>
<dbReference type="Pfam" id="PF01571">
    <property type="entry name" value="GCV_T"/>
    <property type="match status" value="1"/>
</dbReference>
<dbReference type="GO" id="GO:0008168">
    <property type="term" value="F:methyltransferase activity"/>
    <property type="evidence" value="ECO:0007669"/>
    <property type="project" value="UniProtKB-KW"/>
</dbReference>
<evidence type="ECO:0000256" key="4">
    <source>
        <dbReference type="ARBA" id="ARBA00022679"/>
    </source>
</evidence>
<dbReference type="NCBIfam" id="TIGR00528">
    <property type="entry name" value="gcvT"/>
    <property type="match status" value="1"/>
</dbReference>
<dbReference type="Proteomes" id="UP000293912">
    <property type="component" value="Chromosome"/>
</dbReference>
<reference evidence="9 10" key="1">
    <citation type="submission" date="2019-03" db="EMBL/GenBank/DDBJ databases">
        <authorList>
            <person name="Sebastian G."/>
            <person name="Baumann P."/>
            <person name="Ruckert C."/>
            <person name="Kalinowski J."/>
            <person name="Nebel B."/>
            <person name="Takors R."/>
            <person name="Blombach B."/>
        </authorList>
    </citation>
    <scope>NUCLEOTIDE SEQUENCE [LARGE SCALE GENOMIC DNA]</scope>
    <source>
        <strain evidence="9 10">DSM 1084</strain>
    </source>
</reference>
<dbReference type="KEGG" id="hpse:HPF_16545"/>
<dbReference type="InterPro" id="IPR013977">
    <property type="entry name" value="GcvT_C"/>
</dbReference>
<comment type="catalytic activity">
    <reaction evidence="6">
        <text>N(6)-[(R)-S(8)-aminomethyldihydrolipoyl]-L-lysyl-[protein] + (6S)-5,6,7,8-tetrahydrofolate = N(6)-[(R)-dihydrolipoyl]-L-lysyl-[protein] + (6R)-5,10-methylene-5,6,7,8-tetrahydrofolate + NH4(+)</text>
        <dbReference type="Rhea" id="RHEA:16945"/>
        <dbReference type="Rhea" id="RHEA-COMP:10475"/>
        <dbReference type="Rhea" id="RHEA-COMP:10492"/>
        <dbReference type="ChEBI" id="CHEBI:15636"/>
        <dbReference type="ChEBI" id="CHEBI:28938"/>
        <dbReference type="ChEBI" id="CHEBI:57453"/>
        <dbReference type="ChEBI" id="CHEBI:83100"/>
        <dbReference type="ChEBI" id="CHEBI:83143"/>
        <dbReference type="EC" id="2.1.2.10"/>
    </reaction>
</comment>
<dbReference type="Gene3D" id="3.30.70.1400">
    <property type="entry name" value="Aminomethyltransferase beta-barrel domains"/>
    <property type="match status" value="1"/>
</dbReference>
<protein>
    <recommendedName>
        <fullName evidence="2">aminomethyltransferase</fullName>
        <ecNumber evidence="2">2.1.2.10</ecNumber>
    </recommendedName>
    <alternativeName>
        <fullName evidence="5">Glycine cleavage system T protein</fullName>
    </alternativeName>
</protein>
<keyword evidence="9" id="KW-0489">Methyltransferase</keyword>
<name>A0A4V1ABV7_HYDPS</name>
<keyword evidence="10" id="KW-1185">Reference proteome</keyword>
<dbReference type="InterPro" id="IPR028896">
    <property type="entry name" value="GcvT/YgfZ/DmdA"/>
</dbReference>
<dbReference type="Gene3D" id="2.40.30.110">
    <property type="entry name" value="Aminomethyltransferase beta-barrel domains"/>
    <property type="match status" value="1"/>
</dbReference>
<evidence type="ECO:0000313" key="10">
    <source>
        <dbReference type="Proteomes" id="UP000293912"/>
    </source>
</evidence>
<dbReference type="EC" id="2.1.2.10" evidence="2"/>
<dbReference type="Gene3D" id="3.30.1360.120">
    <property type="entry name" value="Probable tRNA modification gtpase trme, domain 1"/>
    <property type="match status" value="1"/>
</dbReference>
<evidence type="ECO:0000259" key="7">
    <source>
        <dbReference type="Pfam" id="PF01571"/>
    </source>
</evidence>
<dbReference type="NCBIfam" id="NF010093">
    <property type="entry name" value="PRK13579.1"/>
    <property type="match status" value="1"/>
</dbReference>
<dbReference type="GO" id="GO:0008483">
    <property type="term" value="F:transaminase activity"/>
    <property type="evidence" value="ECO:0007669"/>
    <property type="project" value="UniProtKB-KW"/>
</dbReference>
<evidence type="ECO:0000256" key="2">
    <source>
        <dbReference type="ARBA" id="ARBA00012616"/>
    </source>
</evidence>
<proteinExistence type="inferred from homology"/>
<keyword evidence="3" id="KW-0032">Aminotransferase</keyword>
<dbReference type="PANTHER" id="PTHR43757:SF2">
    <property type="entry name" value="AMINOMETHYLTRANSFERASE, MITOCHONDRIAL"/>
    <property type="match status" value="1"/>
</dbReference>
<sequence length="472" mass="50137">MEPPKAQAVVATALNAQAKGLMTTSRKAGVPHWREVALAAIHRRSKCGIARANLSGKADRGGSSRMHRVVAVAPCLGICPHHRGPPVSAPAESSALLQTPLNALLQTPLNALHLELGARMVPFAGYSMPVQYPEGLMAEHHHTRRSAGLFDVSHMGQLLLSGPDAAAAFESLMPVDVIGLGLNKQRYGLLLNDQGGIIDDLMFVNRGDHLYVIVNGACKHGDLAHIQARIGSRCTVTPQFDRALLALQGPVAVSALQRLLPGVENLVFMTGHGFTWNGADLYVTRSGYTGEDGFEISVPAASADAFARALLAQPEVKPIGLGARNSLRLEAGLCLYGNDIDTTTTPVEAALNWAMQKVRRTGGERAGGFPGADVVLAQLDGTRPLTRKRVGLVALERVPVREHVELQSLDGAKIGEVTSGLLGPSADKPVAMGYVTPEFATAGTRVNALVRGKTVPMEVAPMPFVPNRYYRG</sequence>
<dbReference type="InterPro" id="IPR006223">
    <property type="entry name" value="GcvT"/>
</dbReference>
<comment type="similarity">
    <text evidence="1">Belongs to the GcvT family.</text>
</comment>
<dbReference type="SUPFAM" id="SSF101790">
    <property type="entry name" value="Aminomethyltransferase beta-barrel domain"/>
    <property type="match status" value="1"/>
</dbReference>
<dbReference type="InterPro" id="IPR029043">
    <property type="entry name" value="GcvT/YgfZ_C"/>
</dbReference>
<dbReference type="GO" id="GO:0005960">
    <property type="term" value="C:glycine cleavage complex"/>
    <property type="evidence" value="ECO:0007669"/>
    <property type="project" value="InterPro"/>
</dbReference>
<evidence type="ECO:0000313" key="9">
    <source>
        <dbReference type="EMBL" id="QBM29303.1"/>
    </source>
</evidence>
<organism evidence="9 10">
    <name type="scientific">Hydrogenophaga pseudoflava</name>
    <name type="common">Pseudomonas carboxydoflava</name>
    <dbReference type="NCBI Taxonomy" id="47421"/>
    <lineage>
        <taxon>Bacteria</taxon>
        <taxon>Pseudomonadati</taxon>
        <taxon>Pseudomonadota</taxon>
        <taxon>Betaproteobacteria</taxon>
        <taxon>Burkholderiales</taxon>
        <taxon>Comamonadaceae</taxon>
        <taxon>Hydrogenophaga</taxon>
    </lineage>
</organism>